<evidence type="ECO:0000256" key="3">
    <source>
        <dbReference type="ARBA" id="ARBA00023163"/>
    </source>
</evidence>
<keyword evidence="1" id="KW-0805">Transcription regulation</keyword>
<dbReference type="PROSITE" id="PS51078">
    <property type="entry name" value="ICLR_ED"/>
    <property type="match status" value="1"/>
</dbReference>
<dbReference type="InterPro" id="IPR029016">
    <property type="entry name" value="GAF-like_dom_sf"/>
</dbReference>
<dbReference type="AlphaFoldDB" id="A0A917UDY2"/>
<comment type="caution">
    <text evidence="6">The sequence shown here is derived from an EMBL/GenBank/DDBJ whole genome shotgun (WGS) entry which is preliminary data.</text>
</comment>
<proteinExistence type="predicted"/>
<dbReference type="Pfam" id="PF12802">
    <property type="entry name" value="MarR_2"/>
    <property type="match status" value="1"/>
</dbReference>
<organism evidence="6 7">
    <name type="scientific">Dactylosporangium sucinum</name>
    <dbReference type="NCBI Taxonomy" id="1424081"/>
    <lineage>
        <taxon>Bacteria</taxon>
        <taxon>Bacillati</taxon>
        <taxon>Actinomycetota</taxon>
        <taxon>Actinomycetes</taxon>
        <taxon>Micromonosporales</taxon>
        <taxon>Micromonosporaceae</taxon>
        <taxon>Dactylosporangium</taxon>
    </lineage>
</organism>
<accession>A0A917UDY2</accession>
<gene>
    <name evidence="6" type="ORF">GCM10007977_096750</name>
</gene>
<dbReference type="Pfam" id="PF01614">
    <property type="entry name" value="IclR_C"/>
    <property type="match status" value="1"/>
</dbReference>
<evidence type="ECO:0000256" key="4">
    <source>
        <dbReference type="SAM" id="MobiDB-lite"/>
    </source>
</evidence>
<evidence type="ECO:0000256" key="2">
    <source>
        <dbReference type="ARBA" id="ARBA00023125"/>
    </source>
</evidence>
<dbReference type="InterPro" id="IPR050707">
    <property type="entry name" value="HTH_MetabolicPath_Reg"/>
</dbReference>
<reference evidence="6" key="2">
    <citation type="submission" date="2020-09" db="EMBL/GenBank/DDBJ databases">
        <authorList>
            <person name="Sun Q."/>
            <person name="Ohkuma M."/>
        </authorList>
    </citation>
    <scope>NUCLEOTIDE SEQUENCE</scope>
    <source>
        <strain evidence="6">JCM 19831</strain>
    </source>
</reference>
<dbReference type="GO" id="GO:0003677">
    <property type="term" value="F:DNA binding"/>
    <property type="evidence" value="ECO:0007669"/>
    <property type="project" value="UniProtKB-KW"/>
</dbReference>
<evidence type="ECO:0000313" key="7">
    <source>
        <dbReference type="Proteomes" id="UP000642070"/>
    </source>
</evidence>
<dbReference type="SUPFAM" id="SSF55781">
    <property type="entry name" value="GAF domain-like"/>
    <property type="match status" value="1"/>
</dbReference>
<dbReference type="Gene3D" id="1.10.10.10">
    <property type="entry name" value="Winged helix-like DNA-binding domain superfamily/Winged helix DNA-binding domain"/>
    <property type="match status" value="1"/>
</dbReference>
<keyword evidence="2" id="KW-0238">DNA-binding</keyword>
<dbReference type="InterPro" id="IPR014757">
    <property type="entry name" value="Tscrpt_reg_IclR_C"/>
</dbReference>
<dbReference type="SMART" id="SM00346">
    <property type="entry name" value="HTH_ICLR"/>
    <property type="match status" value="1"/>
</dbReference>
<dbReference type="PANTHER" id="PTHR30136:SF24">
    <property type="entry name" value="HTH-TYPE TRANSCRIPTIONAL REPRESSOR ALLR"/>
    <property type="match status" value="1"/>
</dbReference>
<dbReference type="InterPro" id="IPR036390">
    <property type="entry name" value="WH_DNA-bd_sf"/>
</dbReference>
<evidence type="ECO:0000256" key="1">
    <source>
        <dbReference type="ARBA" id="ARBA00023015"/>
    </source>
</evidence>
<keyword evidence="7" id="KW-1185">Reference proteome</keyword>
<dbReference type="Gene3D" id="3.30.450.40">
    <property type="match status" value="1"/>
</dbReference>
<sequence length="316" mass="33640">MLGQVTVAGISFPVVSALGRPHLGPPPWLPTTAVTATDHSALPGVFTGPEDARRSPGTPQTCHSVARGSTITGVDDGTVTGRVLLILATVGRRGPISLARLTQVTGVPKPTVRRIANDLAARGMLVRTAEGYDAGTDLRRLALRVTRDDALRRTAGPQLRELNRRTGQSAWLSLIDGDDVLMFDAAHGPRPVPSVDFPWPTSEKLQGYIGTATGRVVLAHRPDIAERYDRLPLRPATPHAPSSRRQLDAELRRIRDSGVAMEEEQFRLGWSCVAAPVRDAAGTVVAVVGLTGPTAAYTPSRHADTIAHAAERLSAA</sequence>
<dbReference type="InterPro" id="IPR005471">
    <property type="entry name" value="Tscrpt_reg_IclR_N"/>
</dbReference>
<evidence type="ECO:0000259" key="5">
    <source>
        <dbReference type="PROSITE" id="PS51078"/>
    </source>
</evidence>
<name>A0A917UDY2_9ACTN</name>
<dbReference type="SUPFAM" id="SSF46785">
    <property type="entry name" value="Winged helix' DNA-binding domain"/>
    <property type="match status" value="1"/>
</dbReference>
<dbReference type="GO" id="GO:0003700">
    <property type="term" value="F:DNA-binding transcription factor activity"/>
    <property type="evidence" value="ECO:0007669"/>
    <property type="project" value="InterPro"/>
</dbReference>
<dbReference type="InterPro" id="IPR036388">
    <property type="entry name" value="WH-like_DNA-bd_sf"/>
</dbReference>
<dbReference type="GO" id="GO:0045892">
    <property type="term" value="P:negative regulation of DNA-templated transcription"/>
    <property type="evidence" value="ECO:0007669"/>
    <property type="project" value="TreeGrafter"/>
</dbReference>
<dbReference type="Proteomes" id="UP000642070">
    <property type="component" value="Unassembled WGS sequence"/>
</dbReference>
<dbReference type="EMBL" id="BMPI01000082">
    <property type="protein sequence ID" value="GGM79862.1"/>
    <property type="molecule type" value="Genomic_DNA"/>
</dbReference>
<evidence type="ECO:0000313" key="6">
    <source>
        <dbReference type="EMBL" id="GGM79862.1"/>
    </source>
</evidence>
<reference evidence="6" key="1">
    <citation type="journal article" date="2014" name="Int. J. Syst. Evol. Microbiol.">
        <title>Complete genome sequence of Corynebacterium casei LMG S-19264T (=DSM 44701T), isolated from a smear-ripened cheese.</title>
        <authorList>
            <consortium name="US DOE Joint Genome Institute (JGI-PGF)"/>
            <person name="Walter F."/>
            <person name="Albersmeier A."/>
            <person name="Kalinowski J."/>
            <person name="Ruckert C."/>
        </authorList>
    </citation>
    <scope>NUCLEOTIDE SEQUENCE</scope>
    <source>
        <strain evidence="6">JCM 19831</strain>
    </source>
</reference>
<keyword evidence="3" id="KW-0804">Transcription</keyword>
<protein>
    <recommendedName>
        <fullName evidence="5">IclR-ED domain-containing protein</fullName>
    </recommendedName>
</protein>
<feature type="domain" description="IclR-ED" evidence="5">
    <location>
        <begin position="137"/>
        <end position="316"/>
    </location>
</feature>
<dbReference type="InterPro" id="IPR000835">
    <property type="entry name" value="HTH_MarR-typ"/>
</dbReference>
<feature type="region of interest" description="Disordered" evidence="4">
    <location>
        <begin position="40"/>
        <end position="62"/>
    </location>
</feature>
<dbReference type="PANTHER" id="PTHR30136">
    <property type="entry name" value="HELIX-TURN-HELIX TRANSCRIPTIONAL REGULATOR, ICLR FAMILY"/>
    <property type="match status" value="1"/>
</dbReference>